<keyword evidence="1" id="KW-1133">Transmembrane helix</keyword>
<keyword evidence="1" id="KW-0472">Membrane</keyword>
<dbReference type="RefSeq" id="WP_034363178.1">
    <property type="nucleotide sequence ID" value="NZ_CAJUDB010000036.1"/>
</dbReference>
<accession>A0A4U8TGV3</accession>
<proteinExistence type="predicted"/>
<evidence type="ECO:0000313" key="2">
    <source>
        <dbReference type="EMBL" id="TLD99396.1"/>
    </source>
</evidence>
<comment type="caution">
    <text evidence="2">The sequence shown here is derived from an EMBL/GenBank/DDBJ whole genome shotgun (WGS) entry which is preliminary data.</text>
</comment>
<organism evidence="2 3">
    <name type="scientific">Helicobacter japonicus</name>
    <dbReference type="NCBI Taxonomy" id="425400"/>
    <lineage>
        <taxon>Bacteria</taxon>
        <taxon>Pseudomonadati</taxon>
        <taxon>Campylobacterota</taxon>
        <taxon>Epsilonproteobacteria</taxon>
        <taxon>Campylobacterales</taxon>
        <taxon>Helicobacteraceae</taxon>
        <taxon>Helicobacter</taxon>
    </lineage>
</organism>
<dbReference type="EMBL" id="JRMQ02000022">
    <property type="protein sequence ID" value="TLD99396.1"/>
    <property type="molecule type" value="Genomic_DNA"/>
</dbReference>
<gene>
    <name evidence="2" type="ORF">LS65_009395</name>
</gene>
<dbReference type="OrthoDB" id="631431at2"/>
<name>A0A4U8TGV3_9HELI</name>
<dbReference type="Proteomes" id="UP000029707">
    <property type="component" value="Unassembled WGS sequence"/>
</dbReference>
<evidence type="ECO:0000256" key="1">
    <source>
        <dbReference type="SAM" id="Phobius"/>
    </source>
</evidence>
<dbReference type="SUPFAM" id="SSF52266">
    <property type="entry name" value="SGNH hydrolase"/>
    <property type="match status" value="1"/>
</dbReference>
<feature type="transmembrane region" description="Helical" evidence="1">
    <location>
        <begin position="9"/>
        <end position="34"/>
    </location>
</feature>
<protein>
    <submittedName>
        <fullName evidence="2">Uncharacterized protein</fullName>
    </submittedName>
</protein>
<keyword evidence="1" id="KW-0812">Transmembrane</keyword>
<reference evidence="2 3" key="1">
    <citation type="journal article" date="2014" name="Genome Announc.">
        <title>Draft genome sequences of eight enterohepatic helicobacter species isolated from both laboratory and wild rodents.</title>
        <authorList>
            <person name="Sheh A."/>
            <person name="Shen Z."/>
            <person name="Fox J.G."/>
        </authorList>
    </citation>
    <scope>NUCLEOTIDE SEQUENCE [LARGE SCALE GENOMIC DNA]</scope>
    <source>
        <strain evidence="2 3">MIT 01-6451</strain>
    </source>
</reference>
<evidence type="ECO:0000313" key="3">
    <source>
        <dbReference type="Proteomes" id="UP000029707"/>
    </source>
</evidence>
<dbReference type="AlphaFoldDB" id="A0A4U8TGV3"/>
<sequence length="362" mass="42031">MQTLGLKQVVIFISSALLFAVGYFTFIAILMFFLKIPVLTHTEIWLENMYKLKDMINDKATTKQRLIVVGGSNSLFGFNGTMIETYTHFRFINYATHAGLPINYHIDKIIAKAQNGDIIILPLEFNYYSRSAPTEDYWYISNMLSWGDGYYKYINTTHKVLALLHNNPIQTLSQLIQFIRYTAYQPNIPENKDKDMEKIVNQEITISQKPSNEITTLPCQANWQGYDYKSSSPNGDFCSQENTEPFYKESAYLDAQLEISSFFLSEYKRLKEFADSKNIKIFLFYPATMENPLFSLTDNQTFQKIENLASQLATHNINIYGDFRDSHFNSQYFFDTNYHLNAKGANLRTSIFIKQLLQLPIH</sequence>
<keyword evidence="3" id="KW-1185">Reference proteome</keyword>